<reference evidence="1" key="1">
    <citation type="journal article" date="2014" name="Int. J. Syst. Evol. Microbiol.">
        <title>Complete genome sequence of Corynebacterium casei LMG S-19264T (=DSM 44701T), isolated from a smear-ripened cheese.</title>
        <authorList>
            <consortium name="US DOE Joint Genome Institute (JGI-PGF)"/>
            <person name="Walter F."/>
            <person name="Albersmeier A."/>
            <person name="Kalinowski J."/>
            <person name="Ruckert C."/>
        </authorList>
    </citation>
    <scope>NUCLEOTIDE SEQUENCE</scope>
    <source>
        <strain evidence="1">JCM 13306</strain>
    </source>
</reference>
<name>A0A919F8Z2_9XANT</name>
<reference evidence="1" key="2">
    <citation type="submission" date="2020-09" db="EMBL/GenBank/DDBJ databases">
        <authorList>
            <person name="Sun Q."/>
            <person name="Ohkuma M."/>
        </authorList>
    </citation>
    <scope>NUCLEOTIDE SEQUENCE</scope>
    <source>
        <strain evidence="1">JCM 13306</strain>
    </source>
</reference>
<dbReference type="Proteomes" id="UP000623958">
    <property type="component" value="Unassembled WGS sequence"/>
</dbReference>
<keyword evidence="2" id="KW-1185">Reference proteome</keyword>
<proteinExistence type="predicted"/>
<gene>
    <name evidence="1" type="ORF">GCM10009090_25170</name>
</gene>
<accession>A0A919F8Z2</accession>
<evidence type="ECO:0000313" key="2">
    <source>
        <dbReference type="Proteomes" id="UP000623958"/>
    </source>
</evidence>
<comment type="caution">
    <text evidence="1">The sequence shown here is derived from an EMBL/GenBank/DDBJ whole genome shotgun (WGS) entry which is preliminary data.</text>
</comment>
<evidence type="ECO:0000313" key="1">
    <source>
        <dbReference type="EMBL" id="GHH56045.1"/>
    </source>
</evidence>
<dbReference type="EMBL" id="BNBA01000020">
    <property type="protein sequence ID" value="GHH56045.1"/>
    <property type="molecule type" value="Genomic_DNA"/>
</dbReference>
<dbReference type="AlphaFoldDB" id="A0A919F8Z2"/>
<protein>
    <submittedName>
        <fullName evidence="1">Uncharacterized protein</fullName>
    </submittedName>
</protein>
<sequence>MATRHRQETDMPNIINIVTARDITATGASTPVRLGKTPLLGGWGREGLLHLDAPVGGSGVVAVQGHPSTSKTAPATGDSGWATIATLNAASPLLQEIADLPNWIRINVTTAGTGTLTATLEGIQ</sequence>
<organism evidence="1 2">
    <name type="scientific">Xanthomonas boreopolis</name>
    <dbReference type="NCBI Taxonomy" id="86183"/>
    <lineage>
        <taxon>Bacteria</taxon>
        <taxon>Pseudomonadati</taxon>
        <taxon>Pseudomonadota</taxon>
        <taxon>Gammaproteobacteria</taxon>
        <taxon>Lysobacterales</taxon>
        <taxon>Lysobacteraceae</taxon>
        <taxon>Xanthomonas</taxon>
    </lineage>
</organism>